<reference evidence="3" key="1">
    <citation type="journal article" date="2020" name="Nature">
        <title>Giant virus diversity and host interactions through global metagenomics.</title>
        <authorList>
            <person name="Schulz F."/>
            <person name="Roux S."/>
            <person name="Paez-Espino D."/>
            <person name="Jungbluth S."/>
            <person name="Walsh D.A."/>
            <person name="Denef V.J."/>
            <person name="McMahon K.D."/>
            <person name="Konstantinidis K.T."/>
            <person name="Eloe-Fadrosh E.A."/>
            <person name="Kyrpides N.C."/>
            <person name="Woyke T."/>
        </authorList>
    </citation>
    <scope>NUCLEOTIDE SEQUENCE</scope>
    <source>
        <strain evidence="3">GVMAG-M-3300023179-73</strain>
    </source>
</reference>
<dbReference type="EMBL" id="MN739889">
    <property type="protein sequence ID" value="QHT76094.1"/>
    <property type="molecule type" value="Genomic_DNA"/>
</dbReference>
<sequence>MGASASKNQVSVKELNETNLAVTSETFNRIQNTCTSKQDQSNVLNIIGSDVTKLSTDQRNLAKNMCLLRAAIQVNKEQNTDAKIASLLKTQLEANAVAGIGAAITENDTNIEKTNRINTNITDRQVNDIMMGCLNSQKQENVINIVGSRVTDSSLTQANKAIIECVSDAGAVTQTSQTGTSATTSDTSSSSSATSKGFDPFAAYIAISIVSVLLCVSSSASSMMGGGMGGGMDGGMGGVMSDVMSHATA</sequence>
<protein>
    <submittedName>
        <fullName evidence="3">Uncharacterized protein</fullName>
    </submittedName>
</protein>
<dbReference type="AlphaFoldDB" id="A0A6C0H6G9"/>
<evidence type="ECO:0000256" key="2">
    <source>
        <dbReference type="SAM" id="Phobius"/>
    </source>
</evidence>
<proteinExistence type="predicted"/>
<accession>A0A6C0H6G9</accession>
<keyword evidence="2" id="KW-0472">Membrane</keyword>
<keyword evidence="2" id="KW-1133">Transmembrane helix</keyword>
<name>A0A6C0H6G9_9ZZZZ</name>
<organism evidence="3">
    <name type="scientific">viral metagenome</name>
    <dbReference type="NCBI Taxonomy" id="1070528"/>
    <lineage>
        <taxon>unclassified sequences</taxon>
        <taxon>metagenomes</taxon>
        <taxon>organismal metagenomes</taxon>
    </lineage>
</organism>
<evidence type="ECO:0000256" key="1">
    <source>
        <dbReference type="SAM" id="MobiDB-lite"/>
    </source>
</evidence>
<evidence type="ECO:0000313" key="3">
    <source>
        <dbReference type="EMBL" id="QHT76094.1"/>
    </source>
</evidence>
<feature type="region of interest" description="Disordered" evidence="1">
    <location>
        <begin position="174"/>
        <end position="194"/>
    </location>
</feature>
<feature type="transmembrane region" description="Helical" evidence="2">
    <location>
        <begin position="201"/>
        <end position="220"/>
    </location>
</feature>
<keyword evidence="2" id="KW-0812">Transmembrane</keyword>